<evidence type="ECO:0000313" key="2">
    <source>
        <dbReference type="EMBL" id="KAJ2682955.1"/>
    </source>
</evidence>
<dbReference type="OrthoDB" id="9895617at2759"/>
<dbReference type="Pfam" id="PF12585">
    <property type="entry name" value="DUF3759"/>
    <property type="match status" value="1"/>
</dbReference>
<gene>
    <name evidence="2" type="ORF">IWW39_005761</name>
</gene>
<protein>
    <submittedName>
        <fullName evidence="2">Uncharacterized protein</fullName>
    </submittedName>
</protein>
<feature type="compositionally biased region" description="Low complexity" evidence="1">
    <location>
        <begin position="1"/>
        <end position="43"/>
    </location>
</feature>
<dbReference type="EMBL" id="JANBTX010000341">
    <property type="protein sequence ID" value="KAJ2682955.1"/>
    <property type="molecule type" value="Genomic_DNA"/>
</dbReference>
<accession>A0A9W8GET2</accession>
<feature type="region of interest" description="Disordered" evidence="1">
    <location>
        <begin position="275"/>
        <end position="335"/>
    </location>
</feature>
<evidence type="ECO:0000313" key="3">
    <source>
        <dbReference type="Proteomes" id="UP001151516"/>
    </source>
</evidence>
<comment type="caution">
    <text evidence="2">The sequence shown here is derived from an EMBL/GenBank/DDBJ whole genome shotgun (WGS) entry which is preliminary data.</text>
</comment>
<dbReference type="AlphaFoldDB" id="A0A9W8GET2"/>
<dbReference type="PANTHER" id="PTHR37450:SF1">
    <property type="entry name" value="CIPC PROTEIN"/>
    <property type="match status" value="1"/>
</dbReference>
<evidence type="ECO:0000256" key="1">
    <source>
        <dbReference type="SAM" id="MobiDB-lite"/>
    </source>
</evidence>
<reference evidence="2" key="1">
    <citation type="submission" date="2022-07" db="EMBL/GenBank/DDBJ databases">
        <title>Phylogenomic reconstructions and comparative analyses of Kickxellomycotina fungi.</title>
        <authorList>
            <person name="Reynolds N.K."/>
            <person name="Stajich J.E."/>
            <person name="Barry K."/>
            <person name="Grigoriev I.V."/>
            <person name="Crous P."/>
            <person name="Smith M.E."/>
        </authorList>
    </citation>
    <scope>NUCLEOTIDE SEQUENCE</scope>
    <source>
        <strain evidence="2">CBS 109367</strain>
    </source>
</reference>
<feature type="region of interest" description="Disordered" evidence="1">
    <location>
        <begin position="153"/>
        <end position="177"/>
    </location>
</feature>
<dbReference type="InterPro" id="IPR022234">
    <property type="entry name" value="DUF3759"/>
</dbReference>
<keyword evidence="3" id="KW-1185">Reference proteome</keyword>
<name>A0A9W8GET2_9FUNG</name>
<feature type="compositionally biased region" description="Low complexity" evidence="1">
    <location>
        <begin position="285"/>
        <end position="318"/>
    </location>
</feature>
<proteinExistence type="predicted"/>
<sequence>MNYNNNYGDQYNNNQGGYGQTYDQSGNYGQGYNQGANYDQQYDVPYGGPQPTDQYNNQPFNAQQYDNQFANPPYNAQQYHGGQQPENSNFGGNQAQKPQTFAFDIDLANVDDDMPAEQVARMLLGENAYANDLKGLQISENSTRDLNDFSMGDLQRSGEDTERGLFSGGGNGQSKKSHQILGGAAAWAALNWYQTKSRNQGKKVSHGFAKKLMVAFAAAQAIKYWEKNSKSFQNGVSRDLVIAEATRSASIAADISASADAAPIYKYDTSLRGGEADNFDNAHGQPQQFNQQQPQYGGYDNSQQQQYGGGYNSNQQQQYGGGYGGPYGSSYGNLN</sequence>
<feature type="compositionally biased region" description="Polar residues" evidence="1">
    <location>
        <begin position="51"/>
        <end position="96"/>
    </location>
</feature>
<dbReference type="PANTHER" id="PTHR37450">
    <property type="entry name" value="CIPC PROTEIN"/>
    <property type="match status" value="1"/>
</dbReference>
<organism evidence="2 3">
    <name type="scientific">Coemansia spiralis</name>
    <dbReference type="NCBI Taxonomy" id="417178"/>
    <lineage>
        <taxon>Eukaryota</taxon>
        <taxon>Fungi</taxon>
        <taxon>Fungi incertae sedis</taxon>
        <taxon>Zoopagomycota</taxon>
        <taxon>Kickxellomycotina</taxon>
        <taxon>Kickxellomycetes</taxon>
        <taxon>Kickxellales</taxon>
        <taxon>Kickxellaceae</taxon>
        <taxon>Coemansia</taxon>
    </lineage>
</organism>
<feature type="region of interest" description="Disordered" evidence="1">
    <location>
        <begin position="1"/>
        <end position="96"/>
    </location>
</feature>
<dbReference type="Proteomes" id="UP001151516">
    <property type="component" value="Unassembled WGS sequence"/>
</dbReference>